<dbReference type="GO" id="GO:0000155">
    <property type="term" value="F:phosphorelay sensor kinase activity"/>
    <property type="evidence" value="ECO:0007669"/>
    <property type="project" value="InterPro"/>
</dbReference>
<feature type="coiled-coil region" evidence="13">
    <location>
        <begin position="192"/>
        <end position="219"/>
    </location>
</feature>
<dbReference type="Pfam" id="PF00512">
    <property type="entry name" value="HisKA"/>
    <property type="match status" value="1"/>
</dbReference>
<dbReference type="Proteomes" id="UP000287247">
    <property type="component" value="Unassembled WGS sequence"/>
</dbReference>
<keyword evidence="13" id="KW-0175">Coiled coil</keyword>
<organism evidence="16 17">
    <name type="scientific">Aphanothece sacrum FPU1</name>
    <dbReference type="NCBI Taxonomy" id="1920663"/>
    <lineage>
        <taxon>Bacteria</taxon>
        <taxon>Bacillati</taxon>
        <taxon>Cyanobacteriota</taxon>
        <taxon>Cyanophyceae</taxon>
        <taxon>Oscillatoriophycideae</taxon>
        <taxon>Chroococcales</taxon>
        <taxon>Aphanothecaceae</taxon>
        <taxon>Aphanothece</taxon>
    </lineage>
</organism>
<dbReference type="SUPFAM" id="SSF55874">
    <property type="entry name" value="ATPase domain of HSP90 chaperone/DNA topoisomerase II/histidine kinase"/>
    <property type="match status" value="1"/>
</dbReference>
<evidence type="ECO:0000256" key="7">
    <source>
        <dbReference type="ARBA" id="ARBA00022741"/>
    </source>
</evidence>
<keyword evidence="8 16" id="KW-0418">Kinase</keyword>
<dbReference type="GO" id="GO:0005524">
    <property type="term" value="F:ATP binding"/>
    <property type="evidence" value="ECO:0007669"/>
    <property type="project" value="UniProtKB-KW"/>
</dbReference>
<evidence type="ECO:0000313" key="16">
    <source>
        <dbReference type="EMBL" id="GBF79430.1"/>
    </source>
</evidence>
<dbReference type="InterPro" id="IPR003661">
    <property type="entry name" value="HisK_dim/P_dom"/>
</dbReference>
<dbReference type="Pfam" id="PF02518">
    <property type="entry name" value="HATPase_c"/>
    <property type="match status" value="1"/>
</dbReference>
<keyword evidence="5" id="KW-0808">Transferase</keyword>
<feature type="transmembrane region" description="Helical" evidence="14">
    <location>
        <begin position="158"/>
        <end position="180"/>
    </location>
</feature>
<dbReference type="PROSITE" id="PS50109">
    <property type="entry name" value="HIS_KIN"/>
    <property type="match status" value="1"/>
</dbReference>
<feature type="transmembrane region" description="Helical" evidence="14">
    <location>
        <begin position="12"/>
        <end position="32"/>
    </location>
</feature>
<dbReference type="InterPro" id="IPR050736">
    <property type="entry name" value="Sensor_HK_Regulatory"/>
</dbReference>
<comment type="catalytic activity">
    <reaction evidence="1">
        <text>ATP + protein L-histidine = ADP + protein N-phospho-L-histidine.</text>
        <dbReference type="EC" id="2.7.13.3"/>
    </reaction>
</comment>
<dbReference type="EC" id="2.7.13.3" evidence="3"/>
<reference evidence="17" key="1">
    <citation type="submission" date="2017-05" db="EMBL/GenBank/DDBJ databases">
        <title>Physiological properties and genetic analysis related to exopolysaccharide production of fresh-water unicellular cyanobacterium Aphanothece sacrum, Suizenji Nori, that has been cultured as a food source in Japan.</title>
        <authorList>
            <person name="Kanesaki Y."/>
            <person name="Yoshikawa S."/>
            <person name="Ohki K."/>
        </authorList>
    </citation>
    <scope>NUCLEOTIDE SEQUENCE [LARGE SCALE GENOMIC DNA]</scope>
    <source>
        <strain evidence="17">FPU1</strain>
    </source>
</reference>
<protein>
    <recommendedName>
        <fullName evidence="3">histidine kinase</fullName>
        <ecNumber evidence="3">2.7.13.3</ecNumber>
    </recommendedName>
</protein>
<evidence type="ECO:0000256" key="6">
    <source>
        <dbReference type="ARBA" id="ARBA00022692"/>
    </source>
</evidence>
<evidence type="ECO:0000256" key="9">
    <source>
        <dbReference type="ARBA" id="ARBA00022840"/>
    </source>
</evidence>
<dbReference type="RefSeq" id="WP_124977535.1">
    <property type="nucleotide sequence ID" value="NZ_BDQK01000002.1"/>
</dbReference>
<comment type="subcellular location">
    <subcellularLocation>
        <location evidence="2">Membrane</location>
    </subcellularLocation>
</comment>
<keyword evidence="17" id="KW-1185">Reference proteome</keyword>
<keyword evidence="12 14" id="KW-0472">Membrane</keyword>
<dbReference type="Gene3D" id="1.10.287.130">
    <property type="match status" value="1"/>
</dbReference>
<dbReference type="CDD" id="cd00082">
    <property type="entry name" value="HisKA"/>
    <property type="match status" value="1"/>
</dbReference>
<keyword evidence="7" id="KW-0547">Nucleotide-binding</keyword>
<keyword evidence="11" id="KW-0902">Two-component regulatory system</keyword>
<dbReference type="InterPro" id="IPR036097">
    <property type="entry name" value="HisK_dim/P_sf"/>
</dbReference>
<evidence type="ECO:0000256" key="14">
    <source>
        <dbReference type="SAM" id="Phobius"/>
    </source>
</evidence>
<evidence type="ECO:0000256" key="8">
    <source>
        <dbReference type="ARBA" id="ARBA00022777"/>
    </source>
</evidence>
<evidence type="ECO:0000256" key="11">
    <source>
        <dbReference type="ARBA" id="ARBA00023012"/>
    </source>
</evidence>
<evidence type="ECO:0000259" key="15">
    <source>
        <dbReference type="PROSITE" id="PS50109"/>
    </source>
</evidence>
<dbReference type="OrthoDB" id="9813151at2"/>
<keyword evidence="4" id="KW-0597">Phosphoprotein</keyword>
<dbReference type="AlphaFoldDB" id="A0A401IE38"/>
<evidence type="ECO:0000256" key="1">
    <source>
        <dbReference type="ARBA" id="ARBA00000085"/>
    </source>
</evidence>
<evidence type="ECO:0000256" key="13">
    <source>
        <dbReference type="SAM" id="Coils"/>
    </source>
</evidence>
<sequence>MFQGLRFNLLLWYVVVMEIILISFSGGIYFLFTDTLSSQVDKKLVNLANFMAPTLSQVYTQKNQYLEQFELHNLLNSKTDSIEWFDSNKRLLASTGGITVSLNPEPGLSSETMPNFGEIRTVTLFVSIDRSKFNQPALKGYVRISQSLKELEQEKTQLLVNLGFGIFLSLVFVTPCGFWLTQKAVKPVEQSHQQVEQSLKQVEQSHRQVEQSLKQVEQSHQKLKQFTADASHELRNPLTAIKASIDVMLKHPERIHEKDVRKVGVIANSVEHMTNLVKDLLFLARSDGEMSIPERELTKISLNSLLDDLVESLEDLAQQKEITLTYEGFAQLSVRGNRDQLIRLFSNLIQNAINYTPEQGFVMVRLVQHNSSAVVTVEDTGMGITPEQIPLVFERFWRADKARNQRAGGTGLGLSIAQAITNTHQGKIKVSSQVGIGTCFEVSLPAYEL</sequence>
<evidence type="ECO:0000256" key="12">
    <source>
        <dbReference type="ARBA" id="ARBA00023136"/>
    </source>
</evidence>
<dbReference type="FunFam" id="3.30.565.10:FF:000013">
    <property type="entry name" value="Two-component sensor histidine kinase"/>
    <property type="match status" value="1"/>
</dbReference>
<keyword evidence="9" id="KW-0067">ATP-binding</keyword>
<dbReference type="PANTHER" id="PTHR43711">
    <property type="entry name" value="TWO-COMPONENT HISTIDINE KINASE"/>
    <property type="match status" value="1"/>
</dbReference>
<feature type="domain" description="Histidine kinase" evidence="15">
    <location>
        <begin position="229"/>
        <end position="448"/>
    </location>
</feature>
<dbReference type="SMART" id="SM00387">
    <property type="entry name" value="HATPase_c"/>
    <property type="match status" value="1"/>
</dbReference>
<evidence type="ECO:0000313" key="17">
    <source>
        <dbReference type="Proteomes" id="UP000287247"/>
    </source>
</evidence>
<accession>A0A401IE38</accession>
<evidence type="ECO:0000256" key="3">
    <source>
        <dbReference type="ARBA" id="ARBA00012438"/>
    </source>
</evidence>
<evidence type="ECO:0000256" key="4">
    <source>
        <dbReference type="ARBA" id="ARBA00022553"/>
    </source>
</evidence>
<comment type="caution">
    <text evidence="16">The sequence shown here is derived from an EMBL/GenBank/DDBJ whole genome shotgun (WGS) entry which is preliminary data.</text>
</comment>
<dbReference type="GO" id="GO:0016020">
    <property type="term" value="C:membrane"/>
    <property type="evidence" value="ECO:0007669"/>
    <property type="project" value="UniProtKB-SubCell"/>
</dbReference>
<dbReference type="Gene3D" id="3.30.565.10">
    <property type="entry name" value="Histidine kinase-like ATPase, C-terminal domain"/>
    <property type="match status" value="1"/>
</dbReference>
<keyword evidence="6 14" id="KW-0812">Transmembrane</keyword>
<evidence type="ECO:0000256" key="2">
    <source>
        <dbReference type="ARBA" id="ARBA00004370"/>
    </source>
</evidence>
<evidence type="ECO:0000256" key="5">
    <source>
        <dbReference type="ARBA" id="ARBA00022679"/>
    </source>
</evidence>
<name>A0A401IE38_APHSA</name>
<dbReference type="InterPro" id="IPR003594">
    <property type="entry name" value="HATPase_dom"/>
</dbReference>
<dbReference type="SMART" id="SM00388">
    <property type="entry name" value="HisKA"/>
    <property type="match status" value="1"/>
</dbReference>
<keyword evidence="10 14" id="KW-1133">Transmembrane helix</keyword>
<evidence type="ECO:0000256" key="10">
    <source>
        <dbReference type="ARBA" id="ARBA00022989"/>
    </source>
</evidence>
<gene>
    <name evidence="16" type="ORF">AsFPU1_0825</name>
</gene>
<dbReference type="EMBL" id="BDQK01000002">
    <property type="protein sequence ID" value="GBF79430.1"/>
    <property type="molecule type" value="Genomic_DNA"/>
</dbReference>
<dbReference type="PRINTS" id="PR00344">
    <property type="entry name" value="BCTRLSENSOR"/>
</dbReference>
<dbReference type="SUPFAM" id="SSF47384">
    <property type="entry name" value="Homodimeric domain of signal transducing histidine kinase"/>
    <property type="match status" value="1"/>
</dbReference>
<dbReference type="InterPro" id="IPR004358">
    <property type="entry name" value="Sig_transdc_His_kin-like_C"/>
</dbReference>
<dbReference type="CDD" id="cd00075">
    <property type="entry name" value="HATPase"/>
    <property type="match status" value="1"/>
</dbReference>
<dbReference type="InterPro" id="IPR005467">
    <property type="entry name" value="His_kinase_dom"/>
</dbReference>
<dbReference type="PANTHER" id="PTHR43711:SF1">
    <property type="entry name" value="HISTIDINE KINASE 1"/>
    <property type="match status" value="1"/>
</dbReference>
<proteinExistence type="predicted"/>
<dbReference type="InterPro" id="IPR036890">
    <property type="entry name" value="HATPase_C_sf"/>
</dbReference>